<proteinExistence type="predicted"/>
<dbReference type="Proteomes" id="UP000800036">
    <property type="component" value="Unassembled WGS sequence"/>
</dbReference>
<dbReference type="EMBL" id="ML976772">
    <property type="protein sequence ID" value="KAF1965043.1"/>
    <property type="molecule type" value="Genomic_DNA"/>
</dbReference>
<dbReference type="AlphaFoldDB" id="A0A6A5UIM0"/>
<gene>
    <name evidence="1" type="ORF">BU23DRAFT_370821</name>
</gene>
<dbReference type="OrthoDB" id="7464126at2759"/>
<protein>
    <recommendedName>
        <fullName evidence="3">Fungal N-terminal domain-containing protein</fullName>
    </recommendedName>
</protein>
<feature type="non-terminal residue" evidence="1">
    <location>
        <position position="211"/>
    </location>
</feature>
<evidence type="ECO:0000313" key="2">
    <source>
        <dbReference type="Proteomes" id="UP000800036"/>
    </source>
</evidence>
<sequence length="211" mass="24048">MSFGFSIGDIIKLVELTTNTYNGWKSACGMHASITEDLAALRSLLSRIEAEVQTPNSLFSKNADDLQHWESLSKGCFDVVRELASILKKHKSLSKSRAKNWDRIRLGSKNLEALNTRLLKKIESISAFATVLGISSQGRLENTMFPELMRKVDTIAAKMRKGNGSICTLTTYENDDKGVWREFRREMVREDVKSRDIHRYKDALKTYLLRL</sequence>
<accession>A0A6A5UIM0</accession>
<evidence type="ECO:0000313" key="1">
    <source>
        <dbReference type="EMBL" id="KAF1965043.1"/>
    </source>
</evidence>
<keyword evidence="2" id="KW-1185">Reference proteome</keyword>
<reference evidence="1" key="1">
    <citation type="journal article" date="2020" name="Stud. Mycol.">
        <title>101 Dothideomycetes genomes: a test case for predicting lifestyles and emergence of pathogens.</title>
        <authorList>
            <person name="Haridas S."/>
            <person name="Albert R."/>
            <person name="Binder M."/>
            <person name="Bloem J."/>
            <person name="Labutti K."/>
            <person name="Salamov A."/>
            <person name="Andreopoulos B."/>
            <person name="Baker S."/>
            <person name="Barry K."/>
            <person name="Bills G."/>
            <person name="Bluhm B."/>
            <person name="Cannon C."/>
            <person name="Castanera R."/>
            <person name="Culley D."/>
            <person name="Daum C."/>
            <person name="Ezra D."/>
            <person name="Gonzalez J."/>
            <person name="Henrissat B."/>
            <person name="Kuo A."/>
            <person name="Liang C."/>
            <person name="Lipzen A."/>
            <person name="Lutzoni F."/>
            <person name="Magnuson J."/>
            <person name="Mondo S."/>
            <person name="Nolan M."/>
            <person name="Ohm R."/>
            <person name="Pangilinan J."/>
            <person name="Park H.-J."/>
            <person name="Ramirez L."/>
            <person name="Alfaro M."/>
            <person name="Sun H."/>
            <person name="Tritt A."/>
            <person name="Yoshinaga Y."/>
            <person name="Zwiers L.-H."/>
            <person name="Turgeon B."/>
            <person name="Goodwin S."/>
            <person name="Spatafora J."/>
            <person name="Crous P."/>
            <person name="Grigoriev I."/>
        </authorList>
    </citation>
    <scope>NUCLEOTIDE SEQUENCE</scope>
    <source>
        <strain evidence="1">CBS 107.79</strain>
    </source>
</reference>
<evidence type="ECO:0008006" key="3">
    <source>
        <dbReference type="Google" id="ProtNLM"/>
    </source>
</evidence>
<name>A0A6A5UIM0_9PLEO</name>
<organism evidence="1 2">
    <name type="scientific">Bimuria novae-zelandiae CBS 107.79</name>
    <dbReference type="NCBI Taxonomy" id="1447943"/>
    <lineage>
        <taxon>Eukaryota</taxon>
        <taxon>Fungi</taxon>
        <taxon>Dikarya</taxon>
        <taxon>Ascomycota</taxon>
        <taxon>Pezizomycotina</taxon>
        <taxon>Dothideomycetes</taxon>
        <taxon>Pleosporomycetidae</taxon>
        <taxon>Pleosporales</taxon>
        <taxon>Massarineae</taxon>
        <taxon>Didymosphaeriaceae</taxon>
        <taxon>Bimuria</taxon>
    </lineage>
</organism>